<organism evidence="2 3">
    <name type="scientific">Meloidogyne floridensis</name>
    <dbReference type="NCBI Taxonomy" id="298350"/>
    <lineage>
        <taxon>Eukaryota</taxon>
        <taxon>Metazoa</taxon>
        <taxon>Ecdysozoa</taxon>
        <taxon>Nematoda</taxon>
        <taxon>Chromadorea</taxon>
        <taxon>Rhabditida</taxon>
        <taxon>Tylenchina</taxon>
        <taxon>Tylenchomorpha</taxon>
        <taxon>Tylenchoidea</taxon>
        <taxon>Meloidogynidae</taxon>
        <taxon>Meloidogyninae</taxon>
        <taxon>Meloidogyne</taxon>
    </lineage>
</organism>
<dbReference type="Gene3D" id="3.40.390.10">
    <property type="entry name" value="Collagenase (Catalytic Domain)"/>
    <property type="match status" value="1"/>
</dbReference>
<dbReference type="SUPFAM" id="SSF55486">
    <property type="entry name" value="Metalloproteases ('zincins'), catalytic domain"/>
    <property type="match status" value="1"/>
</dbReference>
<dbReference type="InterPro" id="IPR042089">
    <property type="entry name" value="Peptidase_M13_dom_2"/>
</dbReference>
<dbReference type="GO" id="GO:0016485">
    <property type="term" value="P:protein processing"/>
    <property type="evidence" value="ECO:0007669"/>
    <property type="project" value="TreeGrafter"/>
</dbReference>
<keyword evidence="2" id="KW-1185">Reference proteome</keyword>
<dbReference type="PROSITE" id="PS51885">
    <property type="entry name" value="NEPRILYSIN"/>
    <property type="match status" value="1"/>
</dbReference>
<reference evidence="3" key="1">
    <citation type="submission" date="2022-11" db="UniProtKB">
        <authorList>
            <consortium name="WormBaseParasite"/>
        </authorList>
    </citation>
    <scope>IDENTIFICATION</scope>
</reference>
<dbReference type="GO" id="GO:0005886">
    <property type="term" value="C:plasma membrane"/>
    <property type="evidence" value="ECO:0007669"/>
    <property type="project" value="TreeGrafter"/>
</dbReference>
<evidence type="ECO:0000313" key="3">
    <source>
        <dbReference type="WBParaSite" id="scf7180000418082.g2065"/>
    </source>
</evidence>
<evidence type="ECO:0000259" key="1">
    <source>
        <dbReference type="Pfam" id="PF01431"/>
    </source>
</evidence>
<dbReference type="Proteomes" id="UP000887560">
    <property type="component" value="Unplaced"/>
</dbReference>
<dbReference type="InterPro" id="IPR000718">
    <property type="entry name" value="Peptidase_M13"/>
</dbReference>
<dbReference type="PANTHER" id="PTHR11733">
    <property type="entry name" value="ZINC METALLOPROTEASE FAMILY M13 NEPRILYSIN-RELATED"/>
    <property type="match status" value="1"/>
</dbReference>
<dbReference type="GO" id="GO:0004222">
    <property type="term" value="F:metalloendopeptidase activity"/>
    <property type="evidence" value="ECO:0007669"/>
    <property type="project" value="InterPro"/>
</dbReference>
<dbReference type="InterPro" id="IPR018497">
    <property type="entry name" value="Peptidase_M13_C"/>
</dbReference>
<feature type="domain" description="Peptidase M13 C-terminal" evidence="1">
    <location>
        <begin position="108"/>
        <end position="227"/>
    </location>
</feature>
<dbReference type="WBParaSite" id="scf7180000418082.g2065">
    <property type="protein sequence ID" value="scf7180000418082.g2065"/>
    <property type="gene ID" value="scf7180000418082.g2065"/>
</dbReference>
<protein>
    <submittedName>
        <fullName evidence="3">Peptidase M13 C-terminal domain-containing protein</fullName>
    </submittedName>
</protein>
<dbReference type="AlphaFoldDB" id="A0A915NLJ4"/>
<dbReference type="Gene3D" id="1.10.1380.10">
    <property type="entry name" value="Neutral endopeptidase , domain2"/>
    <property type="match status" value="1"/>
</dbReference>
<dbReference type="PANTHER" id="PTHR11733:SF241">
    <property type="entry name" value="GH26575P-RELATED"/>
    <property type="match status" value="1"/>
</dbReference>
<accession>A0A915NLJ4</accession>
<evidence type="ECO:0000313" key="2">
    <source>
        <dbReference type="Proteomes" id="UP000887560"/>
    </source>
</evidence>
<sequence>MKILIENNSSWLGRQLKDKLIKKLDDIKMVIGHFEEILDDKELEKEFSCFEFNEKMSFDEIELKTIECTLKRVYSMFQFKAGSDNILISNYAKFYHYSFDNKYGAVIEENLIYILSGALHFPNYELDMPPAMKFAQIGSIIGHAIAVILLDDVFKKDSKEIVTENFIEYKKRLKCFERQYKEIKDKANEEVPNEIEKFNDQFGEEFVEMNLGMKAAFLAFKDIKKQKFDEREVDYRFND</sequence>
<dbReference type="InterPro" id="IPR024079">
    <property type="entry name" value="MetalloPept_cat_dom_sf"/>
</dbReference>
<proteinExistence type="predicted"/>
<dbReference type="Pfam" id="PF01431">
    <property type="entry name" value="Peptidase_M13"/>
    <property type="match status" value="1"/>
</dbReference>
<name>A0A915NLJ4_9BILA</name>